<evidence type="ECO:0000259" key="6">
    <source>
        <dbReference type="Pfam" id="PF08281"/>
    </source>
</evidence>
<dbReference type="InterPro" id="IPR013249">
    <property type="entry name" value="RNA_pol_sigma70_r4_t2"/>
</dbReference>
<accession>A0A4R4DSB9</accession>
<evidence type="ECO:0000259" key="7">
    <source>
        <dbReference type="Pfam" id="PF22029"/>
    </source>
</evidence>
<evidence type="ECO:0000256" key="3">
    <source>
        <dbReference type="ARBA" id="ARBA00023082"/>
    </source>
</evidence>
<evidence type="ECO:0000256" key="5">
    <source>
        <dbReference type="ARBA" id="ARBA00023163"/>
    </source>
</evidence>
<gene>
    <name evidence="8" type="ORF">EXY23_04195</name>
</gene>
<dbReference type="PANTHER" id="PTHR43133:SF25">
    <property type="entry name" value="RNA POLYMERASE SIGMA FACTOR RFAY-RELATED"/>
    <property type="match status" value="1"/>
</dbReference>
<dbReference type="GO" id="GO:0006352">
    <property type="term" value="P:DNA-templated transcription initiation"/>
    <property type="evidence" value="ECO:0007669"/>
    <property type="project" value="InterPro"/>
</dbReference>
<evidence type="ECO:0000256" key="2">
    <source>
        <dbReference type="ARBA" id="ARBA00023015"/>
    </source>
</evidence>
<name>A0A4R4DSB9_9PROT</name>
<dbReference type="GO" id="GO:0003677">
    <property type="term" value="F:DNA binding"/>
    <property type="evidence" value="ECO:0007669"/>
    <property type="project" value="UniProtKB-KW"/>
</dbReference>
<dbReference type="RefSeq" id="WP_132284880.1">
    <property type="nucleotide sequence ID" value="NZ_SKBM01000003.1"/>
</dbReference>
<proteinExistence type="inferred from homology"/>
<dbReference type="GO" id="GO:0016987">
    <property type="term" value="F:sigma factor activity"/>
    <property type="evidence" value="ECO:0007669"/>
    <property type="project" value="UniProtKB-KW"/>
</dbReference>
<keyword evidence="9" id="KW-1185">Reference proteome</keyword>
<evidence type="ECO:0000256" key="1">
    <source>
        <dbReference type="ARBA" id="ARBA00010641"/>
    </source>
</evidence>
<dbReference type="InterPro" id="IPR039425">
    <property type="entry name" value="RNA_pol_sigma-70-like"/>
</dbReference>
<feature type="domain" description="RNA polymerase sigma factor 70 region 4 type 2" evidence="6">
    <location>
        <begin position="108"/>
        <end position="159"/>
    </location>
</feature>
<organism evidence="8 9">
    <name type="scientific">Roseicella aquatilis</name>
    <dbReference type="NCBI Taxonomy" id="2527868"/>
    <lineage>
        <taxon>Bacteria</taxon>
        <taxon>Pseudomonadati</taxon>
        <taxon>Pseudomonadota</taxon>
        <taxon>Alphaproteobacteria</taxon>
        <taxon>Acetobacterales</taxon>
        <taxon>Roseomonadaceae</taxon>
        <taxon>Roseicella</taxon>
    </lineage>
</organism>
<dbReference type="CDD" id="cd06171">
    <property type="entry name" value="Sigma70_r4"/>
    <property type="match status" value="1"/>
</dbReference>
<feature type="domain" description="PhyR sigma2" evidence="7">
    <location>
        <begin position="16"/>
        <end position="69"/>
    </location>
</feature>
<dbReference type="Gene3D" id="1.10.1740.10">
    <property type="match status" value="1"/>
</dbReference>
<dbReference type="InterPro" id="IPR013324">
    <property type="entry name" value="RNA_pol_sigma_r3/r4-like"/>
</dbReference>
<dbReference type="InterPro" id="IPR036388">
    <property type="entry name" value="WH-like_DNA-bd_sf"/>
</dbReference>
<evidence type="ECO:0000313" key="9">
    <source>
        <dbReference type="Proteomes" id="UP000295023"/>
    </source>
</evidence>
<dbReference type="Proteomes" id="UP000295023">
    <property type="component" value="Unassembled WGS sequence"/>
</dbReference>
<comment type="similarity">
    <text evidence="1">Belongs to the sigma-70 factor family. ECF subfamily.</text>
</comment>
<dbReference type="SUPFAM" id="SSF88946">
    <property type="entry name" value="Sigma2 domain of RNA polymerase sigma factors"/>
    <property type="match status" value="1"/>
</dbReference>
<dbReference type="SUPFAM" id="SSF88659">
    <property type="entry name" value="Sigma3 and sigma4 domains of RNA polymerase sigma factors"/>
    <property type="match status" value="1"/>
</dbReference>
<keyword evidence="4" id="KW-0238">DNA-binding</keyword>
<keyword evidence="5" id="KW-0804">Transcription</keyword>
<keyword evidence="3" id="KW-0731">Sigma factor</keyword>
<dbReference type="Pfam" id="PF22029">
    <property type="entry name" value="PhyR_sigma2"/>
    <property type="match status" value="1"/>
</dbReference>
<protein>
    <submittedName>
        <fullName evidence="8">Sigma-70 family RNA polymerase sigma factor</fullName>
    </submittedName>
</protein>
<dbReference type="EMBL" id="SKBM01000003">
    <property type="protein sequence ID" value="TCZ65381.1"/>
    <property type="molecule type" value="Genomic_DNA"/>
</dbReference>
<dbReference type="Gene3D" id="1.10.10.10">
    <property type="entry name" value="Winged helix-like DNA-binding domain superfamily/Winged helix DNA-binding domain"/>
    <property type="match status" value="1"/>
</dbReference>
<dbReference type="Pfam" id="PF08281">
    <property type="entry name" value="Sigma70_r4_2"/>
    <property type="match status" value="1"/>
</dbReference>
<dbReference type="NCBIfam" id="TIGR02937">
    <property type="entry name" value="sigma70-ECF"/>
    <property type="match status" value="1"/>
</dbReference>
<dbReference type="PROSITE" id="PS01063">
    <property type="entry name" value="SIGMA70_ECF"/>
    <property type="match status" value="1"/>
</dbReference>
<dbReference type="OrthoDB" id="9803470at2"/>
<comment type="caution">
    <text evidence="8">The sequence shown here is derived from an EMBL/GenBank/DDBJ whole genome shotgun (WGS) entry which is preliminary data.</text>
</comment>
<dbReference type="InterPro" id="IPR014284">
    <property type="entry name" value="RNA_pol_sigma-70_dom"/>
</dbReference>
<keyword evidence="2" id="KW-0805">Transcription regulation</keyword>
<dbReference type="InterPro" id="IPR013325">
    <property type="entry name" value="RNA_pol_sigma_r2"/>
</dbReference>
<reference evidence="8 9" key="1">
    <citation type="submission" date="2019-03" db="EMBL/GenBank/DDBJ databases">
        <title>Paracraurococcus aquatilis NE82 genome sequence.</title>
        <authorList>
            <person name="Zhao Y."/>
            <person name="Du Z."/>
        </authorList>
    </citation>
    <scope>NUCLEOTIDE SEQUENCE [LARGE SCALE GENOMIC DNA]</scope>
    <source>
        <strain evidence="8 9">NE82</strain>
    </source>
</reference>
<dbReference type="PANTHER" id="PTHR43133">
    <property type="entry name" value="RNA POLYMERASE ECF-TYPE SIGMA FACTO"/>
    <property type="match status" value="1"/>
</dbReference>
<evidence type="ECO:0000313" key="8">
    <source>
        <dbReference type="EMBL" id="TCZ65381.1"/>
    </source>
</evidence>
<dbReference type="AlphaFoldDB" id="A0A4R4DSB9"/>
<evidence type="ECO:0000256" key="4">
    <source>
        <dbReference type="ARBA" id="ARBA00023125"/>
    </source>
</evidence>
<sequence>MQEDRAPRADAFATAVAAEIPRLRRFARVLVKHGDTADDLVQETLVRAIAARDQFQEGTNLRAWLFTILRHARAAAMRRAARSPFLSPETMPEAAISGGQEERQAMRDVIAAFRRLPPIHREALWVVVVEGLDYSEAAKVLGVPAGTLRSRLSRAREALRRGVGLEPRSGQDPAGEGPI</sequence>
<dbReference type="InterPro" id="IPR000838">
    <property type="entry name" value="RNA_pol_sigma70_ECF_CS"/>
</dbReference>
<dbReference type="InterPro" id="IPR053866">
    <property type="entry name" value="PhyR_sigma2"/>
</dbReference>